<dbReference type="InterPro" id="IPR006638">
    <property type="entry name" value="Elp3/MiaA/NifB-like_rSAM"/>
</dbReference>
<dbReference type="PROSITE" id="PS51918">
    <property type="entry name" value="RADICAL_SAM"/>
    <property type="match status" value="1"/>
</dbReference>
<feature type="domain" description="Radical SAM core" evidence="7">
    <location>
        <begin position="49"/>
        <end position="274"/>
    </location>
</feature>
<keyword evidence="3 5" id="KW-0408">Iron</keyword>
<feature type="binding site" evidence="5">
    <location>
        <position position="63"/>
    </location>
    <ligand>
        <name>[4Fe-4S] cluster</name>
        <dbReference type="ChEBI" id="CHEBI:49883"/>
        <note>4Fe-4S-S-AdoMet</note>
    </ligand>
</feature>
<dbReference type="CDD" id="cd01335">
    <property type="entry name" value="Radical_SAM"/>
    <property type="match status" value="1"/>
</dbReference>
<evidence type="ECO:0000313" key="9">
    <source>
        <dbReference type="Proteomes" id="UP000030700"/>
    </source>
</evidence>
<dbReference type="SMART" id="SM00729">
    <property type="entry name" value="Elp3"/>
    <property type="match status" value="1"/>
</dbReference>
<evidence type="ECO:0000256" key="5">
    <source>
        <dbReference type="PIRSR" id="PIRSR004762-1"/>
    </source>
</evidence>
<dbReference type="InterPro" id="IPR034422">
    <property type="entry name" value="HydE/PylB-like"/>
</dbReference>
<dbReference type="STRING" id="1499966.U14_03849"/>
<dbReference type="AlphaFoldDB" id="A0A081BQD1"/>
<keyword evidence="2" id="KW-0479">Metal-binding</keyword>
<proteinExistence type="predicted"/>
<dbReference type="GO" id="GO:0016740">
    <property type="term" value="F:transferase activity"/>
    <property type="evidence" value="ECO:0007669"/>
    <property type="project" value="TreeGrafter"/>
</dbReference>
<dbReference type="SFLD" id="SFLDG01060">
    <property type="entry name" value="BATS_domain_containing"/>
    <property type="match status" value="1"/>
</dbReference>
<reference evidence="8" key="1">
    <citation type="journal article" date="2015" name="PeerJ">
        <title>First genomic representation of candidate bacterial phylum KSB3 points to enhanced environmental sensing as a trigger of wastewater bulking.</title>
        <authorList>
            <person name="Sekiguchi Y."/>
            <person name="Ohashi A."/>
            <person name="Parks D.H."/>
            <person name="Yamauchi T."/>
            <person name="Tyson G.W."/>
            <person name="Hugenholtz P."/>
        </authorList>
    </citation>
    <scope>NUCLEOTIDE SEQUENCE [LARGE SCALE GENOMIC DNA]</scope>
</reference>
<feature type="binding site" evidence="6">
    <location>
        <position position="185"/>
    </location>
    <ligand>
        <name>S-adenosyl-L-methionine</name>
        <dbReference type="ChEBI" id="CHEBI:59789"/>
    </ligand>
</feature>
<dbReference type="InterPro" id="IPR013785">
    <property type="entry name" value="Aldolase_TIM"/>
</dbReference>
<keyword evidence="1 5" id="KW-0949">S-adenosyl-L-methionine</keyword>
<dbReference type="InterPro" id="IPR024021">
    <property type="entry name" value="FeFe-hyd_HydE_rSAM"/>
</dbReference>
<keyword evidence="9" id="KW-1185">Reference proteome</keyword>
<accession>A0A081BQD1</accession>
<evidence type="ECO:0000259" key="7">
    <source>
        <dbReference type="PROSITE" id="PS51918"/>
    </source>
</evidence>
<dbReference type="NCBIfam" id="TIGR03956">
    <property type="entry name" value="rSAM_HydE"/>
    <property type="match status" value="1"/>
</dbReference>
<name>A0A081BQD1_9BACT</name>
<dbReference type="GO" id="GO:0046872">
    <property type="term" value="F:metal ion binding"/>
    <property type="evidence" value="ECO:0007669"/>
    <property type="project" value="UniProtKB-KW"/>
</dbReference>
<keyword evidence="4 5" id="KW-0411">Iron-sulfur</keyword>
<evidence type="ECO:0000256" key="2">
    <source>
        <dbReference type="ARBA" id="ARBA00022723"/>
    </source>
</evidence>
<dbReference type="HOGENOM" id="CLU_033172_0_1_0"/>
<dbReference type="EMBL" id="DF820458">
    <property type="protein sequence ID" value="GAK52597.1"/>
    <property type="molecule type" value="Genomic_DNA"/>
</dbReference>
<evidence type="ECO:0000256" key="4">
    <source>
        <dbReference type="ARBA" id="ARBA00023014"/>
    </source>
</evidence>
<feature type="binding site" evidence="5">
    <location>
        <position position="67"/>
    </location>
    <ligand>
        <name>[4Fe-4S] cluster</name>
        <dbReference type="ChEBI" id="CHEBI:49883"/>
        <note>4Fe-4S-S-AdoMet</note>
    </ligand>
</feature>
<sequence>MRQNIFEKIDRGERLARDEIVALLNLADAAEREALYQKAYAIKRQRVGTTVYFRGIIEFSNYCVKDCFYCGIRKSNPHVERYQMTLDEIVNVALWAHQRQYGSIVLQSGERSDPAFADFIEQALLRIRDGSGGELGITLSLGEQSDETYQRWFDAGAHRYLLRIETSNPELYAKLHPADHSFERRRACLDSLRQIGYQVGTGVMIGLPFQTTEHLADDILFFQQQDIDMIGMGPYLPHHDTPLAAHVAAAPDFEERQLAAGLNMIAVARIVLQDVNIAATTALQALRHNGRELGLLAGANIIMPNLTDTQYRAAYQLYQNKPCLDENATMCQACLEGRIALIGETVGYGKRGDSPHFAARS</sequence>
<dbReference type="PANTHER" id="PTHR43726">
    <property type="entry name" value="3-METHYLORNITHINE SYNTHASE"/>
    <property type="match status" value="1"/>
</dbReference>
<dbReference type="Gene3D" id="3.20.20.70">
    <property type="entry name" value="Aldolase class I"/>
    <property type="match status" value="1"/>
</dbReference>
<gene>
    <name evidence="8" type="ORF">U14_03849</name>
</gene>
<dbReference type="Proteomes" id="UP000030700">
    <property type="component" value="Unassembled WGS sequence"/>
</dbReference>
<dbReference type="PANTHER" id="PTHR43726:SF1">
    <property type="entry name" value="BIOTIN SYNTHASE"/>
    <property type="match status" value="1"/>
</dbReference>
<feature type="binding site" evidence="6">
    <location>
        <position position="140"/>
    </location>
    <ligand>
        <name>(3R)-3-methyl-D-ornithine</name>
        <dbReference type="ChEBI" id="CHEBI:64642"/>
    </ligand>
</feature>
<feature type="binding site" evidence="5">
    <location>
        <position position="70"/>
    </location>
    <ligand>
        <name>[4Fe-4S] cluster</name>
        <dbReference type="ChEBI" id="CHEBI:49883"/>
        <note>4Fe-4S-S-AdoMet</note>
    </ligand>
</feature>
<keyword evidence="5" id="KW-0004">4Fe-4S</keyword>
<dbReference type="PIRSF" id="PIRSF004762">
    <property type="entry name" value="CHP00423"/>
    <property type="match status" value="1"/>
</dbReference>
<feature type="binding site" evidence="6">
    <location>
        <position position="236"/>
    </location>
    <ligand>
        <name>S-adenosyl-L-methionine</name>
        <dbReference type="ChEBI" id="CHEBI:59789"/>
    </ligand>
</feature>
<evidence type="ECO:0000256" key="6">
    <source>
        <dbReference type="PIRSR" id="PIRSR004762-2"/>
    </source>
</evidence>
<evidence type="ECO:0000256" key="1">
    <source>
        <dbReference type="ARBA" id="ARBA00022691"/>
    </source>
</evidence>
<dbReference type="SFLD" id="SFLDS00029">
    <property type="entry name" value="Radical_SAM"/>
    <property type="match status" value="1"/>
</dbReference>
<dbReference type="GO" id="GO:0051539">
    <property type="term" value="F:4 iron, 4 sulfur cluster binding"/>
    <property type="evidence" value="ECO:0007669"/>
    <property type="project" value="UniProtKB-KW"/>
</dbReference>
<evidence type="ECO:0000256" key="3">
    <source>
        <dbReference type="ARBA" id="ARBA00023004"/>
    </source>
</evidence>
<dbReference type="SFLD" id="SFLDF00348">
    <property type="entry name" value="FeFe_hydrogenase_maturase_(Hyd"/>
    <property type="match status" value="1"/>
</dbReference>
<dbReference type="InterPro" id="IPR007197">
    <property type="entry name" value="rSAM"/>
</dbReference>
<dbReference type="Pfam" id="PF04055">
    <property type="entry name" value="Radical_SAM"/>
    <property type="match status" value="1"/>
</dbReference>
<dbReference type="InterPro" id="IPR058240">
    <property type="entry name" value="rSAM_sf"/>
</dbReference>
<evidence type="ECO:0000313" key="8">
    <source>
        <dbReference type="EMBL" id="GAK52597.1"/>
    </source>
</evidence>
<dbReference type="SFLD" id="SFLDG01280">
    <property type="entry name" value="HydE/PylB-like"/>
    <property type="match status" value="1"/>
</dbReference>
<protein>
    <submittedName>
        <fullName evidence="8">Radical SAM domain protein</fullName>
    </submittedName>
</protein>
<feature type="binding site" evidence="6">
    <location>
        <position position="165"/>
    </location>
    <ligand>
        <name>S-adenosyl-L-methionine</name>
        <dbReference type="ChEBI" id="CHEBI:59789"/>
    </ligand>
</feature>
<dbReference type="SUPFAM" id="SSF102114">
    <property type="entry name" value="Radical SAM enzymes"/>
    <property type="match status" value="1"/>
</dbReference>
<comment type="cofactor">
    <cofactor evidence="5">
        <name>[4Fe-4S] cluster</name>
        <dbReference type="ChEBI" id="CHEBI:49883"/>
    </cofactor>
    <text evidence="5">Binds 1 [4Fe-4S] cluster. The cluster is coordinated with 3 cysteines and an exchangeable S-adenosyl-L-methionine.</text>
</comment>
<organism evidence="8">
    <name type="scientific">Candidatus Moduliflexus flocculans</name>
    <dbReference type="NCBI Taxonomy" id="1499966"/>
    <lineage>
        <taxon>Bacteria</taxon>
        <taxon>Candidatus Moduliflexota</taxon>
        <taxon>Candidatus Moduliflexia</taxon>
        <taxon>Candidatus Moduliflexales</taxon>
        <taxon>Candidatus Moduliflexaceae</taxon>
    </lineage>
</organism>